<comment type="caution">
    <text evidence="2">The sequence shown here is derived from an EMBL/GenBank/DDBJ whole genome shotgun (WGS) entry which is preliminary data.</text>
</comment>
<proteinExistence type="predicted"/>
<gene>
    <name evidence="2" type="ORF">COS47_01450</name>
</gene>
<reference evidence="3" key="1">
    <citation type="submission" date="2017-09" db="EMBL/GenBank/DDBJ databases">
        <title>Depth-based differentiation of microbial function through sediment-hosted aquifers and enrichment of novel symbionts in the deep terrestrial subsurface.</title>
        <authorList>
            <person name="Probst A.J."/>
            <person name="Ladd B."/>
            <person name="Jarett J.K."/>
            <person name="Geller-Mcgrath D.E."/>
            <person name="Sieber C.M.K."/>
            <person name="Emerson J.B."/>
            <person name="Anantharaman K."/>
            <person name="Thomas B.C."/>
            <person name="Malmstrom R."/>
            <person name="Stieglmeier M."/>
            <person name="Klingl A."/>
            <person name="Woyke T."/>
            <person name="Ryan C.M."/>
            <person name="Banfield J.F."/>
        </authorList>
    </citation>
    <scope>NUCLEOTIDE SEQUENCE [LARGE SCALE GENOMIC DNA]</scope>
</reference>
<feature type="transmembrane region" description="Helical" evidence="1">
    <location>
        <begin position="12"/>
        <end position="33"/>
    </location>
</feature>
<keyword evidence="1" id="KW-1133">Transmembrane helix</keyword>
<keyword evidence="1" id="KW-0812">Transmembrane</keyword>
<accession>A0A2M7BY93</accession>
<dbReference type="Pfam" id="PF07963">
    <property type="entry name" value="N_methyl"/>
    <property type="match status" value="1"/>
</dbReference>
<dbReference type="InterPro" id="IPR045584">
    <property type="entry name" value="Pilin-like"/>
</dbReference>
<protein>
    <recommendedName>
        <fullName evidence="4">Prepilin-type N-terminal cleavage/methylation domain-containing protein</fullName>
    </recommendedName>
</protein>
<dbReference type="SUPFAM" id="SSF54523">
    <property type="entry name" value="Pili subunits"/>
    <property type="match status" value="1"/>
</dbReference>
<evidence type="ECO:0000313" key="2">
    <source>
        <dbReference type="EMBL" id="PIV12649.1"/>
    </source>
</evidence>
<evidence type="ECO:0000256" key="1">
    <source>
        <dbReference type="SAM" id="Phobius"/>
    </source>
</evidence>
<evidence type="ECO:0000313" key="3">
    <source>
        <dbReference type="Proteomes" id="UP000230324"/>
    </source>
</evidence>
<sequence>MFKKTENLSFTLVETLVVIVILGLVLGTVYTVYNLSQKAYQEGEKAAELLQNGRVVLERISREIRQAREMVSELSEEEEGATSTIVFEDGHIGDSYHYIHYFQDDNLVKREVIGYYFSGDTEKTLVPWDALPPEGQSLEVQTLEETRIIGEYLADFKIWGSKIISTALILEKQDKTLELRTKIFARNL</sequence>
<evidence type="ECO:0008006" key="4">
    <source>
        <dbReference type="Google" id="ProtNLM"/>
    </source>
</evidence>
<dbReference type="NCBIfam" id="TIGR02532">
    <property type="entry name" value="IV_pilin_GFxxxE"/>
    <property type="match status" value="1"/>
</dbReference>
<dbReference type="EMBL" id="PEUV01000030">
    <property type="protein sequence ID" value="PIV12649.1"/>
    <property type="molecule type" value="Genomic_DNA"/>
</dbReference>
<dbReference type="Proteomes" id="UP000230324">
    <property type="component" value="Unassembled WGS sequence"/>
</dbReference>
<keyword evidence="1" id="KW-0472">Membrane</keyword>
<dbReference type="InterPro" id="IPR012902">
    <property type="entry name" value="N_methyl_site"/>
</dbReference>
<organism evidence="2 3">
    <name type="scientific">Candidatus Nealsonbacteria bacterium CG03_land_8_20_14_0_80_36_12</name>
    <dbReference type="NCBI Taxonomy" id="1974701"/>
    <lineage>
        <taxon>Bacteria</taxon>
        <taxon>Candidatus Nealsoniibacteriota</taxon>
    </lineage>
</organism>
<name>A0A2M7BY93_9BACT</name>
<dbReference type="AlphaFoldDB" id="A0A2M7BY93"/>